<comment type="caution">
    <text evidence="2">The sequence shown here is derived from an EMBL/GenBank/DDBJ whole genome shotgun (WGS) entry which is preliminary data.</text>
</comment>
<gene>
    <name evidence="2" type="ORF">AAHA92_25978</name>
</gene>
<name>A0ABD1GCF6_SALDI</name>
<dbReference type="InterPro" id="IPR036047">
    <property type="entry name" value="F-box-like_dom_sf"/>
</dbReference>
<dbReference type="Proteomes" id="UP001567538">
    <property type="component" value="Unassembled WGS sequence"/>
</dbReference>
<sequence length="540" mass="59013">MSKAKDKSGSRIQNNMASIDDLGDDLMQNILSRSPALSFASAACVSRSWSSVCHRVLSVPKLRSAVSFNPTLENAVNEVMDKVLHEPIRPHFVMVSIGPYVCLQAAFQLIAKDVNFWQIEGKFGSGIPIIVNVCEGVIGKDVLTDQFVEFQWEITEEEDGSAELLESKGGISLTIGFLPGLKVHIIPLLFKIKGPQGILIDDFVMDIREATSTVSSPASPAGIILFSDRETDINPVLQTLEYAFSKDTFIVGDGGCQFLYRSDSGNTITNRPNSGCAAVALVFARDADKPLDIGETKFHVRLSTGVSPIGPTYRAASVKCRKSSTWLTASRETVRGHLDGQAILEEIYDELGNRIQYPAFYIGVTKRRKCSVGMESVRRMQFLEFHEVRGGDEEYLIVNSVGIKTGDSFRFYISDSGAALSSCTKVSNNLGHLKLDRDCGNNHMSDVDHCDKSNVFGGIIFTCCGRGDSFFGLPGIDSSPFLKNFPGVAFGGTYCAGEICRGDLNLYEQDNEEGDLVHCGQHVYSAAYLVMSYSPPPPQH</sequence>
<dbReference type="PANTHER" id="PTHR14939:SF5">
    <property type="entry name" value="F-BOX ONLY PROTEIN 22"/>
    <property type="match status" value="1"/>
</dbReference>
<feature type="domain" description="FIST C-domain" evidence="1">
    <location>
        <begin position="343"/>
        <end position="502"/>
    </location>
</feature>
<proteinExistence type="predicted"/>
<dbReference type="SUPFAM" id="SSF81383">
    <property type="entry name" value="F-box domain"/>
    <property type="match status" value="1"/>
</dbReference>
<protein>
    <submittedName>
        <fullName evidence="2">F-box/LRR-repeat protein-like protein</fullName>
    </submittedName>
</protein>
<organism evidence="2 3">
    <name type="scientific">Salvia divinorum</name>
    <name type="common">Maria pastora</name>
    <name type="synonym">Diviner's sage</name>
    <dbReference type="NCBI Taxonomy" id="28513"/>
    <lineage>
        <taxon>Eukaryota</taxon>
        <taxon>Viridiplantae</taxon>
        <taxon>Streptophyta</taxon>
        <taxon>Embryophyta</taxon>
        <taxon>Tracheophyta</taxon>
        <taxon>Spermatophyta</taxon>
        <taxon>Magnoliopsida</taxon>
        <taxon>eudicotyledons</taxon>
        <taxon>Gunneridae</taxon>
        <taxon>Pentapetalae</taxon>
        <taxon>asterids</taxon>
        <taxon>lamiids</taxon>
        <taxon>Lamiales</taxon>
        <taxon>Lamiaceae</taxon>
        <taxon>Nepetoideae</taxon>
        <taxon>Mentheae</taxon>
        <taxon>Salviinae</taxon>
        <taxon>Salvia</taxon>
        <taxon>Salvia subgen. Calosphace</taxon>
    </lineage>
</organism>
<evidence type="ECO:0000313" key="2">
    <source>
        <dbReference type="EMBL" id="KAL1541797.1"/>
    </source>
</evidence>
<dbReference type="AlphaFoldDB" id="A0ABD1GCF6"/>
<accession>A0ABD1GCF6</accession>
<dbReference type="EMBL" id="JBEAFC010000009">
    <property type="protein sequence ID" value="KAL1541797.1"/>
    <property type="molecule type" value="Genomic_DNA"/>
</dbReference>
<evidence type="ECO:0000313" key="3">
    <source>
        <dbReference type="Proteomes" id="UP001567538"/>
    </source>
</evidence>
<dbReference type="PANTHER" id="PTHR14939">
    <property type="entry name" value="F-BOX ONLY PROTEIN 22"/>
    <property type="match status" value="1"/>
</dbReference>
<evidence type="ECO:0000259" key="1">
    <source>
        <dbReference type="SMART" id="SM01204"/>
    </source>
</evidence>
<keyword evidence="3" id="KW-1185">Reference proteome</keyword>
<dbReference type="Pfam" id="PF00646">
    <property type="entry name" value="F-box"/>
    <property type="match status" value="1"/>
</dbReference>
<reference evidence="2 3" key="1">
    <citation type="submission" date="2024-06" db="EMBL/GenBank/DDBJ databases">
        <title>A chromosome level genome sequence of Diviner's sage (Salvia divinorum).</title>
        <authorList>
            <person name="Ford S.A."/>
            <person name="Ro D.-K."/>
            <person name="Ness R.W."/>
            <person name="Phillips M.A."/>
        </authorList>
    </citation>
    <scope>NUCLEOTIDE SEQUENCE [LARGE SCALE GENOMIC DNA]</scope>
    <source>
        <strain evidence="2">SAF-2024a</strain>
        <tissue evidence="2">Leaf</tissue>
    </source>
</reference>
<dbReference type="InterPro" id="IPR019494">
    <property type="entry name" value="FIST_C"/>
</dbReference>
<dbReference type="SMART" id="SM01204">
    <property type="entry name" value="FIST_C"/>
    <property type="match status" value="1"/>
</dbReference>
<dbReference type="InterPro" id="IPR001810">
    <property type="entry name" value="F-box_dom"/>
</dbReference>